<evidence type="ECO:0000256" key="2">
    <source>
        <dbReference type="SAM" id="SignalP"/>
    </source>
</evidence>
<organism evidence="3 4">
    <name type="scientific">Blautia difficilis</name>
    <dbReference type="NCBI Taxonomy" id="2763027"/>
    <lineage>
        <taxon>Bacteria</taxon>
        <taxon>Bacillati</taxon>
        <taxon>Bacillota</taxon>
        <taxon>Clostridia</taxon>
        <taxon>Lachnospirales</taxon>
        <taxon>Lachnospiraceae</taxon>
        <taxon>Blautia</taxon>
    </lineage>
</organism>
<evidence type="ECO:0000313" key="3">
    <source>
        <dbReference type="EMBL" id="MBC5779290.1"/>
    </source>
</evidence>
<proteinExistence type="predicted"/>
<feature type="signal peptide" evidence="2">
    <location>
        <begin position="1"/>
        <end position="23"/>
    </location>
</feature>
<dbReference type="RefSeq" id="WP_186994613.1">
    <property type="nucleotide sequence ID" value="NZ_JACOQG010000007.1"/>
</dbReference>
<reference evidence="3 4" key="1">
    <citation type="submission" date="2020-08" db="EMBL/GenBank/DDBJ databases">
        <title>Genome public.</title>
        <authorList>
            <person name="Liu C."/>
            <person name="Sun Q."/>
        </authorList>
    </citation>
    <scope>NUCLEOTIDE SEQUENCE [LARGE SCALE GENOMIC DNA]</scope>
    <source>
        <strain evidence="3 4">M29</strain>
    </source>
</reference>
<dbReference type="Proteomes" id="UP000649826">
    <property type="component" value="Unassembled WGS sequence"/>
</dbReference>
<feature type="chain" id="PRO_5045558636" description="DUF3221 domain-containing protein" evidence="2">
    <location>
        <begin position="24"/>
        <end position="390"/>
    </location>
</feature>
<keyword evidence="2" id="KW-0732">Signal</keyword>
<keyword evidence="4" id="KW-1185">Reference proteome</keyword>
<dbReference type="EMBL" id="JACOQG010000007">
    <property type="protein sequence ID" value="MBC5779290.1"/>
    <property type="molecule type" value="Genomic_DNA"/>
</dbReference>
<feature type="region of interest" description="Disordered" evidence="1">
    <location>
        <begin position="32"/>
        <end position="51"/>
    </location>
</feature>
<protein>
    <recommendedName>
        <fullName evidence="5">DUF3221 domain-containing protein</fullName>
    </recommendedName>
</protein>
<name>A0ABR7IH04_9FIRM</name>
<sequence>MKKLLSVCACTVLSLSLSGCSLGTVLEQITSTGDVSVEDPSSPESATTEPKSRVYMDEISGTLQDFSGSQLILNKGEASYVFNLSGATLECKDGMITGDEISVIYEGQLSGTDTSTVQTLKVVDEFHRKSKLKKRTAHGQVLSLTANTITLKSKKGKTATYPITGTEQYYQNGIKEGDWVYLRFKGKFPDTSQDSSASLNASHLKVLSISDLETIVIPDPTPTPPPNPEETPEEAAGKEQQFLATIQGVNLNTLQILPAGSSTVQNLDMSSIPVYFKGGIAPGSHVNVTYKGVLQPDTLEGIQILAVTGEDPDTIDDKHISFTVTGVITGSTANTITVQTDDGAVDTFRTEELRNSSEASLEYGDYVQVTFHPSKSKASNIYTAVQIQNT</sequence>
<evidence type="ECO:0000313" key="4">
    <source>
        <dbReference type="Proteomes" id="UP000649826"/>
    </source>
</evidence>
<dbReference type="PROSITE" id="PS51257">
    <property type="entry name" value="PROKAR_LIPOPROTEIN"/>
    <property type="match status" value="1"/>
</dbReference>
<accession>A0ABR7IH04</accession>
<comment type="caution">
    <text evidence="3">The sequence shown here is derived from an EMBL/GenBank/DDBJ whole genome shotgun (WGS) entry which is preliminary data.</text>
</comment>
<evidence type="ECO:0000256" key="1">
    <source>
        <dbReference type="SAM" id="MobiDB-lite"/>
    </source>
</evidence>
<evidence type="ECO:0008006" key="5">
    <source>
        <dbReference type="Google" id="ProtNLM"/>
    </source>
</evidence>
<gene>
    <name evidence="3" type="ORF">H8Z82_06395</name>
</gene>